<dbReference type="PANTHER" id="PTHR46558">
    <property type="entry name" value="TRACRIPTIONAL REGULATORY PROTEIN-RELATED-RELATED"/>
    <property type="match status" value="1"/>
</dbReference>
<dbReference type="CDD" id="cd00093">
    <property type="entry name" value="HTH_XRE"/>
    <property type="match status" value="1"/>
</dbReference>
<dbReference type="GO" id="GO:0003677">
    <property type="term" value="F:DNA binding"/>
    <property type="evidence" value="ECO:0007669"/>
    <property type="project" value="UniProtKB-KW"/>
</dbReference>
<reference evidence="4 5" key="1">
    <citation type="submission" date="2016-10" db="EMBL/GenBank/DDBJ databases">
        <authorList>
            <person name="de Groot N.N."/>
        </authorList>
    </citation>
    <scope>NUCLEOTIDE SEQUENCE [LARGE SCALE GENOMIC DNA]</scope>
    <source>
        <strain evidence="4 5">DSM 20581</strain>
    </source>
</reference>
<dbReference type="AlphaFoldDB" id="A0A1I5Y414"/>
<evidence type="ECO:0000256" key="1">
    <source>
        <dbReference type="ARBA" id="ARBA00023125"/>
    </source>
</evidence>
<keyword evidence="5" id="KW-1185">Reference proteome</keyword>
<dbReference type="InterPro" id="IPR001387">
    <property type="entry name" value="Cro/C1-type_HTH"/>
</dbReference>
<feature type="domain" description="HTH cro/C1-type" evidence="3">
    <location>
        <begin position="7"/>
        <end position="61"/>
    </location>
</feature>
<dbReference type="PROSITE" id="PS50943">
    <property type="entry name" value="HTH_CROC1"/>
    <property type="match status" value="1"/>
</dbReference>
<protein>
    <submittedName>
        <fullName evidence="4">Helix-turn-helix</fullName>
    </submittedName>
</protein>
<dbReference type="STRING" id="82801.SAMN04488506_1757"/>
<dbReference type="InterPro" id="IPR010982">
    <property type="entry name" value="Lambda_DNA-bd_dom_sf"/>
</dbReference>
<feature type="transmembrane region" description="Helical" evidence="2">
    <location>
        <begin position="81"/>
        <end position="99"/>
    </location>
</feature>
<dbReference type="PANTHER" id="PTHR46558:SF4">
    <property type="entry name" value="DNA-BIDING PHAGE PROTEIN"/>
    <property type="match status" value="1"/>
</dbReference>
<dbReference type="SMART" id="SM00530">
    <property type="entry name" value="HTH_XRE"/>
    <property type="match status" value="1"/>
</dbReference>
<dbReference type="RefSeq" id="WP_092480790.1">
    <property type="nucleotide sequence ID" value="NZ_FOXW01000006.1"/>
</dbReference>
<evidence type="ECO:0000259" key="3">
    <source>
        <dbReference type="PROSITE" id="PS50943"/>
    </source>
</evidence>
<gene>
    <name evidence="4" type="ORF">SAMN04488506_1757</name>
</gene>
<dbReference type="EMBL" id="FOXW01000006">
    <property type="protein sequence ID" value="SFQ38687.1"/>
    <property type="molecule type" value="Genomic_DNA"/>
</dbReference>
<name>A0A1I5Y414_9LACT</name>
<organism evidence="4 5">
    <name type="scientific">Desemzia incerta</name>
    <dbReference type="NCBI Taxonomy" id="82801"/>
    <lineage>
        <taxon>Bacteria</taxon>
        <taxon>Bacillati</taxon>
        <taxon>Bacillota</taxon>
        <taxon>Bacilli</taxon>
        <taxon>Lactobacillales</taxon>
        <taxon>Carnobacteriaceae</taxon>
        <taxon>Desemzia</taxon>
    </lineage>
</organism>
<dbReference type="Proteomes" id="UP000199136">
    <property type="component" value="Unassembled WGS sequence"/>
</dbReference>
<keyword evidence="2" id="KW-0472">Membrane</keyword>
<keyword evidence="1" id="KW-0238">DNA-binding</keyword>
<dbReference type="SUPFAM" id="SSF47413">
    <property type="entry name" value="lambda repressor-like DNA-binding domains"/>
    <property type="match status" value="1"/>
</dbReference>
<proteinExistence type="predicted"/>
<dbReference type="OrthoDB" id="4427456at2"/>
<keyword evidence="2" id="KW-1133">Transmembrane helix</keyword>
<evidence type="ECO:0000313" key="4">
    <source>
        <dbReference type="EMBL" id="SFQ38687.1"/>
    </source>
</evidence>
<dbReference type="Gene3D" id="1.10.260.40">
    <property type="entry name" value="lambda repressor-like DNA-binding domains"/>
    <property type="match status" value="1"/>
</dbReference>
<accession>A0A1I5Y414</accession>
<keyword evidence="2" id="KW-0812">Transmembrane</keyword>
<evidence type="ECO:0000313" key="5">
    <source>
        <dbReference type="Proteomes" id="UP000199136"/>
    </source>
</evidence>
<dbReference type="Pfam" id="PF01381">
    <property type="entry name" value="HTH_3"/>
    <property type="match status" value="1"/>
</dbReference>
<sequence length="254" mass="29182">MKIGDKIKEERLRKEWTQEQLAQLLNVSRSTVSSWEVARNYPDLETIVAISDLFGISLDRLLREDKQMAKDTTKKLKRGQLYKYALIALSIIVLLYFGYNAKLRLDEHTYRSNLEEYGWENIQSSSPAQSKDESNAYELAENDITYKSHLLTAEDSIGFPLPEQNISVITTKDDFVVDVSYENEIGVSISPENDQTVSKQFYVTVDRNGNLAESDSSWSEDERQAILNYLSTYQDTHQELIDKTLEKISEITGK</sequence>
<evidence type="ECO:0000256" key="2">
    <source>
        <dbReference type="SAM" id="Phobius"/>
    </source>
</evidence>